<name>A0A834IGH8_RHYFE</name>
<keyword evidence="2" id="KW-1185">Reference proteome</keyword>
<evidence type="ECO:0000313" key="2">
    <source>
        <dbReference type="Proteomes" id="UP000625711"/>
    </source>
</evidence>
<dbReference type="AlphaFoldDB" id="A0A834IGH8"/>
<comment type="caution">
    <text evidence="1">The sequence shown here is derived from an EMBL/GenBank/DDBJ whole genome shotgun (WGS) entry which is preliminary data.</text>
</comment>
<dbReference type="EMBL" id="JAACXV010000275">
    <property type="protein sequence ID" value="KAF7280787.1"/>
    <property type="molecule type" value="Genomic_DNA"/>
</dbReference>
<proteinExistence type="predicted"/>
<reference evidence="1" key="1">
    <citation type="submission" date="2020-08" db="EMBL/GenBank/DDBJ databases">
        <title>Genome sequencing and assembly of the red palm weevil Rhynchophorus ferrugineus.</title>
        <authorList>
            <person name="Dias G.B."/>
            <person name="Bergman C.M."/>
            <person name="Manee M."/>
        </authorList>
    </citation>
    <scope>NUCLEOTIDE SEQUENCE</scope>
    <source>
        <strain evidence="1">AA-2017</strain>
        <tissue evidence="1">Whole larva</tissue>
    </source>
</reference>
<organism evidence="1 2">
    <name type="scientific">Rhynchophorus ferrugineus</name>
    <name type="common">Red palm weevil</name>
    <name type="synonym">Curculio ferrugineus</name>
    <dbReference type="NCBI Taxonomy" id="354439"/>
    <lineage>
        <taxon>Eukaryota</taxon>
        <taxon>Metazoa</taxon>
        <taxon>Ecdysozoa</taxon>
        <taxon>Arthropoda</taxon>
        <taxon>Hexapoda</taxon>
        <taxon>Insecta</taxon>
        <taxon>Pterygota</taxon>
        <taxon>Neoptera</taxon>
        <taxon>Endopterygota</taxon>
        <taxon>Coleoptera</taxon>
        <taxon>Polyphaga</taxon>
        <taxon>Cucujiformia</taxon>
        <taxon>Curculionidae</taxon>
        <taxon>Dryophthorinae</taxon>
        <taxon>Rhynchophorus</taxon>
    </lineage>
</organism>
<evidence type="ECO:0000313" key="1">
    <source>
        <dbReference type="EMBL" id="KAF7280787.1"/>
    </source>
</evidence>
<accession>A0A834IGH8</accession>
<sequence length="107" mass="11910">MERTEFKIDSISPSLKKAAFVAAAISVESVKSDLAEHLIPTCCRPEVEQQNNALHANTFNILLKLNRSQLPIQRPRLSRFLRSGFRSPYNVASAPQKLPPESAGCYV</sequence>
<gene>
    <name evidence="1" type="ORF">GWI33_005513</name>
</gene>
<protein>
    <submittedName>
        <fullName evidence="1">Uncharacterized protein</fullName>
    </submittedName>
</protein>
<dbReference type="Proteomes" id="UP000625711">
    <property type="component" value="Unassembled WGS sequence"/>
</dbReference>